<dbReference type="CDD" id="cd01184">
    <property type="entry name" value="INT_C_like_1"/>
    <property type="match status" value="1"/>
</dbReference>
<dbReference type="GO" id="GO:0006310">
    <property type="term" value="P:DNA recombination"/>
    <property type="evidence" value="ECO:0007669"/>
    <property type="project" value="UniProtKB-KW"/>
</dbReference>
<dbReference type="EMBL" id="FWFT01000008">
    <property type="protein sequence ID" value="SLN63946.1"/>
    <property type="molecule type" value="Genomic_DNA"/>
</dbReference>
<keyword evidence="7" id="KW-1185">Reference proteome</keyword>
<feature type="domain" description="Tyr recombinase" evidence="5">
    <location>
        <begin position="330"/>
        <end position="536"/>
    </location>
</feature>
<gene>
    <name evidence="6" type="ORF">PSJ8397_03378</name>
</gene>
<dbReference type="InterPro" id="IPR002104">
    <property type="entry name" value="Integrase_catalytic"/>
</dbReference>
<dbReference type="InterPro" id="IPR011010">
    <property type="entry name" value="DNA_brk_join_enz"/>
</dbReference>
<accession>A0A1Y5TKA4</accession>
<evidence type="ECO:0000256" key="3">
    <source>
        <dbReference type="ARBA" id="ARBA00023125"/>
    </source>
</evidence>
<name>A0A1Y5TKA4_9RHOB</name>
<dbReference type="InterPro" id="IPR013762">
    <property type="entry name" value="Integrase-like_cat_sf"/>
</dbReference>
<evidence type="ECO:0000259" key="5">
    <source>
        <dbReference type="PROSITE" id="PS51898"/>
    </source>
</evidence>
<dbReference type="PANTHER" id="PTHR30349">
    <property type="entry name" value="PHAGE INTEGRASE-RELATED"/>
    <property type="match status" value="1"/>
</dbReference>
<dbReference type="InterPro" id="IPR046668">
    <property type="entry name" value="DUF6538"/>
</dbReference>
<evidence type="ECO:0000256" key="1">
    <source>
        <dbReference type="ARBA" id="ARBA00008857"/>
    </source>
</evidence>
<keyword evidence="2" id="KW-0229">DNA integration</keyword>
<reference evidence="6 7" key="1">
    <citation type="submission" date="2017-03" db="EMBL/GenBank/DDBJ databases">
        <authorList>
            <person name="Afonso C.L."/>
            <person name="Miller P.J."/>
            <person name="Scott M.A."/>
            <person name="Spackman E."/>
            <person name="Goraichik I."/>
            <person name="Dimitrov K.M."/>
            <person name="Suarez D.L."/>
            <person name="Swayne D.E."/>
        </authorList>
    </citation>
    <scope>NUCLEOTIDE SEQUENCE [LARGE SCALE GENOMIC DNA]</scope>
    <source>
        <strain evidence="6 7">CECT 8397</strain>
    </source>
</reference>
<evidence type="ECO:0000313" key="6">
    <source>
        <dbReference type="EMBL" id="SLN63946.1"/>
    </source>
</evidence>
<dbReference type="SUPFAM" id="SSF56349">
    <property type="entry name" value="DNA breaking-rejoining enzymes"/>
    <property type="match status" value="1"/>
</dbReference>
<sequence>MKYLQPRGNSFQFERAVPKDVRPVLGCKSWRESLWTDSRSEAERRCRKRTVETDEIIESVRSGSYRRLTDDDLHDLAIQWGIEFQLTNRQLIPRDMFPDAFEDEARIGDEAPNSILSSREDITESVDTWLERIQYEGDLLPAEHETLIDHCIDEYLTGNPELSNGWKEVLSDAGVEDAHWLPDYLSVVTRPNRTPKRRRLTSIYPKYVKAKEIGPSAENDFGIGIRRFVELHGDLDVASIDRRHVEEFRDMLRRMPSRPPNNIRILPMPDQVVWAEGLDIPRFSQATINKNIGGVKVTLQYAFEETSEIDNRDWRNPCDGFSKKPKKKSKRIIAFTPGQIETIFSSKVYQPKSPEKFWIPLILYHTGARLDEISQLHVKDVRYDPLPFIVCENLYDEDPAIAKKVKSMSANRTIPIHRNLVEIGFLDYVNAVASTGSTHLFPNLPHHNGGKRGNSVSRSFIRSFRNYGQSDPETGLDSKQLVTHSLRHTFRKAGFRGKLDQEFVQVVMGHFVGGVSWEEYGDDIYQMPDVLAERVMNDIQLPPIDMDFMKSEADRYLERARNSQTS</sequence>
<dbReference type="Pfam" id="PF20172">
    <property type="entry name" value="DUF6538"/>
    <property type="match status" value="1"/>
</dbReference>
<protein>
    <submittedName>
        <fullName evidence="6">Phage integrase family protein</fullName>
    </submittedName>
</protein>
<dbReference type="GO" id="GO:0015074">
    <property type="term" value="P:DNA integration"/>
    <property type="evidence" value="ECO:0007669"/>
    <property type="project" value="UniProtKB-KW"/>
</dbReference>
<dbReference type="GO" id="GO:0003677">
    <property type="term" value="F:DNA binding"/>
    <property type="evidence" value="ECO:0007669"/>
    <property type="project" value="UniProtKB-KW"/>
</dbReference>
<dbReference type="PROSITE" id="PS51898">
    <property type="entry name" value="TYR_RECOMBINASE"/>
    <property type="match status" value="1"/>
</dbReference>
<comment type="similarity">
    <text evidence="1">Belongs to the 'phage' integrase family.</text>
</comment>
<evidence type="ECO:0000256" key="4">
    <source>
        <dbReference type="ARBA" id="ARBA00023172"/>
    </source>
</evidence>
<dbReference type="Gene3D" id="1.10.443.10">
    <property type="entry name" value="Intergrase catalytic core"/>
    <property type="match status" value="1"/>
</dbReference>
<dbReference type="Pfam" id="PF00589">
    <property type="entry name" value="Phage_integrase"/>
    <property type="match status" value="1"/>
</dbReference>
<dbReference type="InterPro" id="IPR050090">
    <property type="entry name" value="Tyrosine_recombinase_XerCD"/>
</dbReference>
<dbReference type="PANTHER" id="PTHR30349:SF41">
    <property type="entry name" value="INTEGRASE_RECOMBINASE PROTEIN MJ0367-RELATED"/>
    <property type="match status" value="1"/>
</dbReference>
<organism evidence="6 7">
    <name type="scientific">Pseudooctadecabacter jejudonensis</name>
    <dbReference type="NCBI Taxonomy" id="1391910"/>
    <lineage>
        <taxon>Bacteria</taxon>
        <taxon>Pseudomonadati</taxon>
        <taxon>Pseudomonadota</taxon>
        <taxon>Alphaproteobacteria</taxon>
        <taxon>Rhodobacterales</taxon>
        <taxon>Paracoccaceae</taxon>
        <taxon>Pseudooctadecabacter</taxon>
    </lineage>
</organism>
<keyword evidence="4" id="KW-0233">DNA recombination</keyword>
<dbReference type="Proteomes" id="UP000193623">
    <property type="component" value="Unassembled WGS sequence"/>
</dbReference>
<evidence type="ECO:0000256" key="2">
    <source>
        <dbReference type="ARBA" id="ARBA00022908"/>
    </source>
</evidence>
<keyword evidence="3" id="KW-0238">DNA-binding</keyword>
<proteinExistence type="inferred from homology"/>
<evidence type="ECO:0000313" key="7">
    <source>
        <dbReference type="Proteomes" id="UP000193623"/>
    </source>
</evidence>
<dbReference type="AlphaFoldDB" id="A0A1Y5TKA4"/>